<comment type="caution">
    <text evidence="3">The sequence shown here is derived from an EMBL/GenBank/DDBJ whole genome shotgun (WGS) entry which is preliminary data.</text>
</comment>
<feature type="compositionally biased region" description="Polar residues" evidence="2">
    <location>
        <begin position="109"/>
        <end position="118"/>
    </location>
</feature>
<protein>
    <submittedName>
        <fullName evidence="3">Uncharacterized protein</fullName>
    </submittedName>
</protein>
<evidence type="ECO:0000256" key="2">
    <source>
        <dbReference type="SAM" id="MobiDB-lite"/>
    </source>
</evidence>
<reference evidence="3 4" key="1">
    <citation type="submission" date="2019-12" db="EMBL/GenBank/DDBJ databases">
        <authorList>
            <person name="Floudas D."/>
            <person name="Bentzer J."/>
            <person name="Ahren D."/>
            <person name="Johansson T."/>
            <person name="Persson P."/>
            <person name="Tunlid A."/>
        </authorList>
    </citation>
    <scope>NUCLEOTIDE SEQUENCE [LARGE SCALE GENOMIC DNA]</scope>
    <source>
        <strain evidence="3 4">CBS 102.39</strain>
    </source>
</reference>
<gene>
    <name evidence="3" type="ORF">D9613_008085</name>
</gene>
<feature type="region of interest" description="Disordered" evidence="2">
    <location>
        <begin position="155"/>
        <end position="178"/>
    </location>
</feature>
<feature type="coiled-coil region" evidence="1">
    <location>
        <begin position="219"/>
        <end position="278"/>
    </location>
</feature>
<evidence type="ECO:0000313" key="4">
    <source>
        <dbReference type="Proteomes" id="UP000521872"/>
    </source>
</evidence>
<evidence type="ECO:0000313" key="3">
    <source>
        <dbReference type="EMBL" id="KAF4614144.1"/>
    </source>
</evidence>
<feature type="region of interest" description="Disordered" evidence="2">
    <location>
        <begin position="91"/>
        <end position="121"/>
    </location>
</feature>
<keyword evidence="1" id="KW-0175">Coiled coil</keyword>
<evidence type="ECO:0000256" key="1">
    <source>
        <dbReference type="SAM" id="Coils"/>
    </source>
</evidence>
<dbReference type="EMBL" id="JAACJL010000045">
    <property type="protein sequence ID" value="KAF4614144.1"/>
    <property type="molecule type" value="Genomic_DNA"/>
</dbReference>
<proteinExistence type="predicted"/>
<dbReference type="Proteomes" id="UP000521872">
    <property type="component" value="Unassembled WGS sequence"/>
</dbReference>
<dbReference type="AlphaFoldDB" id="A0A8H4VNB6"/>
<feature type="compositionally biased region" description="Basic residues" evidence="2">
    <location>
        <begin position="96"/>
        <end position="108"/>
    </location>
</feature>
<feature type="region of interest" description="Disordered" evidence="2">
    <location>
        <begin position="191"/>
        <end position="212"/>
    </location>
</feature>
<feature type="region of interest" description="Disordered" evidence="2">
    <location>
        <begin position="19"/>
        <end position="60"/>
    </location>
</feature>
<feature type="compositionally biased region" description="Polar residues" evidence="2">
    <location>
        <begin position="155"/>
        <end position="168"/>
    </location>
</feature>
<name>A0A8H4VNB6_9AGAR</name>
<keyword evidence="4" id="KW-1185">Reference proteome</keyword>
<accession>A0A8H4VNB6</accession>
<sequence>MDLNAQGYAIRPADGLVTQPDLGQAAPAPSLIPASNTSETRATKKLRPLPPTRSSGVGSQTAFTMARGYEVVPIPSSRRVATEVTWVTHAGQTKAKPVRPAKKRKQPRSTRVPSSSITPLVIDAPADPNATVDIDDDVIIVNHVVPRQVNDTTFLASGSPSLPPSTHMSMPDPGLTTGRVLRPRVVTRQATYSGSDDDNHIPVQVRRGRPPGTLNPRTAKALNTKIETLEQNVEALWKKLEEQSQSISSPCESEANTMAMLRAENAKLSEKIEKLKRSEGFQILFIFTSLSNAYIRKRIENSKRL</sequence>
<organism evidence="3 4">
    <name type="scientific">Agrocybe pediades</name>
    <dbReference type="NCBI Taxonomy" id="84607"/>
    <lineage>
        <taxon>Eukaryota</taxon>
        <taxon>Fungi</taxon>
        <taxon>Dikarya</taxon>
        <taxon>Basidiomycota</taxon>
        <taxon>Agaricomycotina</taxon>
        <taxon>Agaricomycetes</taxon>
        <taxon>Agaricomycetidae</taxon>
        <taxon>Agaricales</taxon>
        <taxon>Agaricineae</taxon>
        <taxon>Strophariaceae</taxon>
        <taxon>Agrocybe</taxon>
    </lineage>
</organism>